<name>A0A8H4CQK1_COLGL</name>
<dbReference type="EMBL" id="WVTB01000022">
    <property type="protein sequence ID" value="KAF3808333.1"/>
    <property type="molecule type" value="Genomic_DNA"/>
</dbReference>
<comment type="caution">
    <text evidence="3">The sequence shown here is derived from an EMBL/GenBank/DDBJ whole genome shotgun (WGS) entry which is preliminary data.</text>
</comment>
<dbReference type="InterPro" id="IPR038305">
    <property type="entry name" value="HeLo_sf"/>
</dbReference>
<keyword evidence="4" id="KW-1185">Reference proteome</keyword>
<dbReference type="InterPro" id="IPR011009">
    <property type="entry name" value="Kinase-like_dom_sf"/>
</dbReference>
<evidence type="ECO:0000256" key="1">
    <source>
        <dbReference type="SAM" id="Coils"/>
    </source>
</evidence>
<dbReference type="PROSITE" id="PS50011">
    <property type="entry name" value="PROTEIN_KINASE_DOM"/>
    <property type="match status" value="1"/>
</dbReference>
<dbReference type="InterPro" id="IPR000719">
    <property type="entry name" value="Prot_kinase_dom"/>
</dbReference>
<evidence type="ECO:0000313" key="3">
    <source>
        <dbReference type="EMBL" id="KAF3808333.1"/>
    </source>
</evidence>
<dbReference type="Gene3D" id="1.10.510.10">
    <property type="entry name" value="Transferase(Phosphotransferase) domain 1"/>
    <property type="match status" value="1"/>
</dbReference>
<evidence type="ECO:0000313" key="4">
    <source>
        <dbReference type="Proteomes" id="UP000613401"/>
    </source>
</evidence>
<dbReference type="RefSeq" id="XP_045267492.1">
    <property type="nucleotide sequence ID" value="XM_045406946.1"/>
</dbReference>
<reference evidence="3" key="2">
    <citation type="submission" date="2020-03" db="EMBL/GenBank/DDBJ databases">
        <authorList>
            <person name="Fu F.-F."/>
            <person name="Chen J."/>
        </authorList>
    </citation>
    <scope>NUCLEOTIDE SEQUENCE</scope>
    <source>
        <strain evidence="3">Lc1</strain>
    </source>
</reference>
<protein>
    <recommendedName>
        <fullName evidence="2">Protein kinase domain-containing protein</fullName>
    </recommendedName>
</protein>
<dbReference type="InterPro" id="IPR029498">
    <property type="entry name" value="HeLo_dom"/>
</dbReference>
<sequence length="583" mass="66531">MEGAAAVVGIITAAGQSFSACVQAFEFFNTAQHIGPDGDLFRTGLEFEKYRLISWACRVGIDRDSRRSALNWEVAKLLLNQLELFLTSADRLKTRYALEVSEEQVQEIEKLRALEPPKQGIGKLIARLKPNIYNTSAQIIQANNSPIKRLLWATRDKEKLKRIINEIAGLIDKLEHLLDDAERLSERAEYTKLLREVISLTSTTSEARQIEELVRNVHQENTDDMAIEAAAYVKQIRLVVGMDKREDEVKPTTPQETLGLSIKPLNVLKRSLTSWKGESESLRYLGLEFASYNQRQVLIQWKTVDSLHWDIYKGQMKSLALLLASFRDDSFHSLPCKGYYPMRSRAIHGIVYEMPDNDTDWTFKTLKDLISEQPHVSLGRRTEIARMIAQTVLQLHTAGWMHKSLRPENIIFLAPRGSSNILFLKSEPIIVGYDYARADNEHSAAAYTQRPDTDVDADLYRHLKTRGDNRETYQKRFDLYSLGCLILELACWRILQSIFSTFVTEGLADTIEDARKHNSVLDLPTMDDILKNEEAVAYIEHNGGTKIREIISLCCSIPKAGEDEEGLLKEQVAVVRELEWCRM</sequence>
<dbReference type="GO" id="GO:0004672">
    <property type="term" value="F:protein kinase activity"/>
    <property type="evidence" value="ECO:0007669"/>
    <property type="project" value="InterPro"/>
</dbReference>
<evidence type="ECO:0000259" key="2">
    <source>
        <dbReference type="PROSITE" id="PS50011"/>
    </source>
</evidence>
<dbReference type="AlphaFoldDB" id="A0A8H4CQK1"/>
<keyword evidence="1" id="KW-0175">Coiled coil</keyword>
<dbReference type="Pfam" id="PF14479">
    <property type="entry name" value="HeLo"/>
    <property type="match status" value="1"/>
</dbReference>
<dbReference type="SUPFAM" id="SSF56112">
    <property type="entry name" value="Protein kinase-like (PK-like)"/>
    <property type="match status" value="1"/>
</dbReference>
<dbReference type="GeneID" id="69014101"/>
<dbReference type="PANTHER" id="PTHR37542">
    <property type="entry name" value="HELO DOMAIN-CONTAINING PROTEIN-RELATED"/>
    <property type="match status" value="1"/>
</dbReference>
<reference evidence="3" key="1">
    <citation type="journal article" date="2020" name="Phytopathology">
        <title>Genome sequence and comparative analysis of Colletotrichum gloeosporioides isolated from Liriodendron leaves.</title>
        <authorList>
            <person name="Fu F.F."/>
            <person name="Hao Z."/>
            <person name="Wang P."/>
            <person name="Lu Y."/>
            <person name="Xue L.J."/>
            <person name="Wei G."/>
            <person name="Tian Y."/>
            <person name="Baishi H."/>
            <person name="Xu H."/>
            <person name="Shi J."/>
            <person name="Cheng T."/>
            <person name="Wang G."/>
            <person name="Yi Y."/>
            <person name="Chen J."/>
        </authorList>
    </citation>
    <scope>NUCLEOTIDE SEQUENCE</scope>
    <source>
        <strain evidence="3">Lc1</strain>
    </source>
</reference>
<dbReference type="PANTHER" id="PTHR37542:SF3">
    <property type="entry name" value="PRION-INHIBITION AND PROPAGATION HELO DOMAIN-CONTAINING PROTEIN"/>
    <property type="match status" value="1"/>
</dbReference>
<proteinExistence type="predicted"/>
<organism evidence="3 4">
    <name type="scientific">Colletotrichum gloeosporioides</name>
    <name type="common">Anthracnose fungus</name>
    <name type="synonym">Glomerella cingulata</name>
    <dbReference type="NCBI Taxonomy" id="474922"/>
    <lineage>
        <taxon>Eukaryota</taxon>
        <taxon>Fungi</taxon>
        <taxon>Dikarya</taxon>
        <taxon>Ascomycota</taxon>
        <taxon>Pezizomycotina</taxon>
        <taxon>Sordariomycetes</taxon>
        <taxon>Hypocreomycetidae</taxon>
        <taxon>Glomerellales</taxon>
        <taxon>Glomerellaceae</taxon>
        <taxon>Colletotrichum</taxon>
        <taxon>Colletotrichum gloeosporioides species complex</taxon>
    </lineage>
</organism>
<gene>
    <name evidence="3" type="ORF">GCG54_00006955</name>
</gene>
<dbReference type="Gene3D" id="1.20.120.1020">
    <property type="entry name" value="Prion-inhibition and propagation, HeLo domain"/>
    <property type="match status" value="1"/>
</dbReference>
<feature type="coiled-coil region" evidence="1">
    <location>
        <begin position="160"/>
        <end position="191"/>
    </location>
</feature>
<dbReference type="Proteomes" id="UP000613401">
    <property type="component" value="Unassembled WGS sequence"/>
</dbReference>
<dbReference type="GO" id="GO:0005524">
    <property type="term" value="F:ATP binding"/>
    <property type="evidence" value="ECO:0007669"/>
    <property type="project" value="InterPro"/>
</dbReference>
<accession>A0A8H4CQK1</accession>
<feature type="domain" description="Protein kinase" evidence="2">
    <location>
        <begin position="247"/>
        <end position="583"/>
    </location>
</feature>